<proteinExistence type="predicted"/>
<keyword evidence="2" id="KW-1185">Reference proteome</keyword>
<evidence type="ECO:0000313" key="2">
    <source>
        <dbReference type="Proteomes" id="UP000712570"/>
    </source>
</evidence>
<name>A0ABX0KRV2_9NEIS</name>
<dbReference type="RefSeq" id="WP_166827621.1">
    <property type="nucleotide sequence ID" value="NZ_JAAOLX010000007.1"/>
</dbReference>
<dbReference type="EMBL" id="JAAOLX010000007">
    <property type="protein sequence ID" value="NHQ87356.1"/>
    <property type="molecule type" value="Genomic_DNA"/>
</dbReference>
<evidence type="ECO:0000313" key="1">
    <source>
        <dbReference type="EMBL" id="NHQ87356.1"/>
    </source>
</evidence>
<gene>
    <name evidence="1" type="ORF">HA050_14665</name>
</gene>
<accession>A0ABX0KRV2</accession>
<dbReference type="Proteomes" id="UP000712570">
    <property type="component" value="Unassembled WGS sequence"/>
</dbReference>
<protein>
    <submittedName>
        <fullName evidence="1">Uncharacterized protein</fullName>
    </submittedName>
</protein>
<organism evidence="1 2">
    <name type="scientific">Iodobacter violaceini</name>
    <dbReference type="NCBI Taxonomy" id="3044271"/>
    <lineage>
        <taxon>Bacteria</taxon>
        <taxon>Pseudomonadati</taxon>
        <taxon>Pseudomonadota</taxon>
        <taxon>Betaproteobacteria</taxon>
        <taxon>Neisseriales</taxon>
        <taxon>Chitinibacteraceae</taxon>
        <taxon>Iodobacter</taxon>
    </lineage>
</organism>
<sequence>MADRLLIIVPGQKLNQAWYLFIFISIQRNYMGIDYYGCFPCKVREAVSDADLLRMEKARNRALSVLEIMRNNPQTDNKSKPESDWSFKMVVLGPDGPEETEMRIADLLLEAAPLEQLAHHCSGCPANIRSVDFGCGGAIHYPISAQAERWLLSRLPSDLNSPRGFLLKQAIADFNFDGLAIDTVRNRQDLYESSKPEERKWGSFFSKKTRITSSQILHMAFCVGSLQAQHAKLVAYFLGFLDDDFSIANDSANLPQPGDDDRTIELKSFFAVASLAGVNEVSVFIDA</sequence>
<reference evidence="1 2" key="1">
    <citation type="submission" date="2020-03" db="EMBL/GenBank/DDBJ databases">
        <title>Draft genome sequence of environmentally isolated violet-colored cultures.</title>
        <authorList>
            <person name="Wilson H.S."/>
        </authorList>
    </citation>
    <scope>NUCLEOTIDE SEQUENCE [LARGE SCALE GENOMIC DNA]</scope>
    <source>
        <strain evidence="1 2">HSC-16F04</strain>
    </source>
</reference>
<comment type="caution">
    <text evidence="1">The sequence shown here is derived from an EMBL/GenBank/DDBJ whole genome shotgun (WGS) entry which is preliminary data.</text>
</comment>